<keyword evidence="4" id="KW-1185">Reference proteome</keyword>
<keyword evidence="1" id="KW-0732">Signal</keyword>
<protein>
    <submittedName>
        <fullName evidence="3">DUF2807 domain-containing protein</fullName>
    </submittedName>
</protein>
<dbReference type="AlphaFoldDB" id="A0A4R5MIM9"/>
<organism evidence="3 4">
    <name type="scientific">Pedobacter changchengzhani</name>
    <dbReference type="NCBI Taxonomy" id="2529274"/>
    <lineage>
        <taxon>Bacteria</taxon>
        <taxon>Pseudomonadati</taxon>
        <taxon>Bacteroidota</taxon>
        <taxon>Sphingobacteriia</taxon>
        <taxon>Sphingobacteriales</taxon>
        <taxon>Sphingobacteriaceae</taxon>
        <taxon>Pedobacter</taxon>
    </lineage>
</organism>
<feature type="signal peptide" evidence="1">
    <location>
        <begin position="1"/>
        <end position="22"/>
    </location>
</feature>
<dbReference type="Gene3D" id="2.160.20.120">
    <property type="match status" value="1"/>
</dbReference>
<evidence type="ECO:0000313" key="3">
    <source>
        <dbReference type="EMBL" id="TDG35411.1"/>
    </source>
</evidence>
<name>A0A4R5MIM9_9SPHI</name>
<evidence type="ECO:0000313" key="4">
    <source>
        <dbReference type="Proteomes" id="UP000295668"/>
    </source>
</evidence>
<dbReference type="Proteomes" id="UP000295668">
    <property type="component" value="Unassembled WGS sequence"/>
</dbReference>
<dbReference type="RefSeq" id="WP_133263341.1">
    <property type="nucleotide sequence ID" value="NZ_SJCY01000010.1"/>
</dbReference>
<sequence length="243" mass="24986">MKKTIGILFAVLLLATSVNLKAKSYTENNFVKVANDERTVDEFNGIAATGPITVVVTIGDKQGCRLEGDAEAIATIITEVKGNILIIRPQTSVMSWSKKYEDKKVTIYVSATELASLTMSGSGSMVVNGKVTTGSLTANLSGSGSLKLNADVDDLSCVMSGSGSVNIAGTATTANILLSSSGAFKGNNLTSENVTAKISGSGTITIKANKSLGALISGSGHVNYSGNATVEQTVIGSGRVRKI</sequence>
<dbReference type="Pfam" id="PF10988">
    <property type="entry name" value="DUF2807"/>
    <property type="match status" value="1"/>
</dbReference>
<feature type="chain" id="PRO_5020904989" evidence="1">
    <location>
        <begin position="23"/>
        <end position="243"/>
    </location>
</feature>
<accession>A0A4R5MIM9</accession>
<evidence type="ECO:0000256" key="1">
    <source>
        <dbReference type="SAM" id="SignalP"/>
    </source>
</evidence>
<dbReference type="EMBL" id="SJCY01000010">
    <property type="protein sequence ID" value="TDG35411.1"/>
    <property type="molecule type" value="Genomic_DNA"/>
</dbReference>
<reference evidence="3 4" key="1">
    <citation type="submission" date="2019-02" db="EMBL/GenBank/DDBJ databases">
        <title>Pedobacter sp. nov., a novel speices isolated from soil of pinguins habitat in Antarcitica.</title>
        <authorList>
            <person name="He R.-H."/>
        </authorList>
    </citation>
    <scope>NUCLEOTIDE SEQUENCE [LARGE SCALE GENOMIC DNA]</scope>
    <source>
        <strain evidence="3 4">E01020</strain>
    </source>
</reference>
<gene>
    <name evidence="3" type="ORF">EZJ43_14030</name>
</gene>
<feature type="domain" description="Putative auto-transporter adhesin head GIN" evidence="2">
    <location>
        <begin position="42"/>
        <end position="228"/>
    </location>
</feature>
<dbReference type="InterPro" id="IPR021255">
    <property type="entry name" value="DUF2807"/>
</dbReference>
<proteinExistence type="predicted"/>
<evidence type="ECO:0000259" key="2">
    <source>
        <dbReference type="Pfam" id="PF10988"/>
    </source>
</evidence>
<dbReference type="OrthoDB" id="794214at2"/>
<comment type="caution">
    <text evidence="3">The sequence shown here is derived from an EMBL/GenBank/DDBJ whole genome shotgun (WGS) entry which is preliminary data.</text>
</comment>